<dbReference type="GO" id="GO:0004674">
    <property type="term" value="F:protein serine/threonine kinase activity"/>
    <property type="evidence" value="ECO:0007669"/>
    <property type="project" value="UniProtKB-KW"/>
</dbReference>
<comment type="subcellular location">
    <subcellularLocation>
        <location evidence="3">Cytoplasm</location>
    </subcellularLocation>
    <subcellularLocation>
        <location evidence="2">Nucleus</location>
    </subcellularLocation>
</comment>
<evidence type="ECO:0000256" key="17">
    <source>
        <dbReference type="ARBA" id="ARBA00022842"/>
    </source>
</evidence>
<dbReference type="GO" id="GO:0045087">
    <property type="term" value="P:innate immune response"/>
    <property type="evidence" value="ECO:0007669"/>
    <property type="project" value="UniProtKB-KW"/>
</dbReference>
<dbReference type="AlphaFoldDB" id="A0A7I8W8Z4"/>
<keyword evidence="10" id="KW-0597">Phosphoprotein</keyword>
<feature type="coiled-coil region" evidence="28">
    <location>
        <begin position="51"/>
        <end position="103"/>
    </location>
</feature>
<evidence type="ECO:0000256" key="18">
    <source>
        <dbReference type="ARBA" id="ARBA00022859"/>
    </source>
</evidence>
<dbReference type="FunFam" id="3.30.200.20:FF:000200">
    <property type="entry name" value="Serine/threonine-protein kinase RIO3"/>
    <property type="match status" value="1"/>
</dbReference>
<evidence type="ECO:0000256" key="7">
    <source>
        <dbReference type="ARBA" id="ARBA00022491"/>
    </source>
</evidence>
<dbReference type="SMART" id="SM00090">
    <property type="entry name" value="RIO"/>
    <property type="match status" value="1"/>
</dbReference>
<dbReference type="InterPro" id="IPR000687">
    <property type="entry name" value="RIO_kinase"/>
</dbReference>
<dbReference type="GO" id="GO:0005524">
    <property type="term" value="F:ATP binding"/>
    <property type="evidence" value="ECO:0007669"/>
    <property type="project" value="UniProtKB-KW"/>
</dbReference>
<evidence type="ECO:0000256" key="14">
    <source>
        <dbReference type="ARBA" id="ARBA00022741"/>
    </source>
</evidence>
<protein>
    <recommendedName>
        <fullName evidence="26">Serine/threonine-protein kinase RIO3</fullName>
        <ecNumber evidence="5">2.7.11.1</ecNumber>
    </recommendedName>
    <alternativeName>
        <fullName evidence="27">RIO kinase 3</fullName>
    </alternativeName>
</protein>
<keyword evidence="9" id="KW-0723">Serine/threonine-protein kinase</keyword>
<dbReference type="Gene3D" id="1.10.510.10">
    <property type="entry name" value="Transferase(Phosphotransferase) domain 1"/>
    <property type="match status" value="1"/>
</dbReference>
<keyword evidence="32" id="KW-1185">Reference proteome</keyword>
<dbReference type="GO" id="GO:0046872">
    <property type="term" value="F:metal ion binding"/>
    <property type="evidence" value="ECO:0007669"/>
    <property type="project" value="UniProtKB-KW"/>
</dbReference>
<keyword evidence="15" id="KW-0418">Kinase</keyword>
<keyword evidence="20" id="KW-0051">Antiviral defense</keyword>
<evidence type="ECO:0000313" key="31">
    <source>
        <dbReference type="EMBL" id="CAD5124598.1"/>
    </source>
</evidence>
<dbReference type="EC" id="2.7.11.1" evidence="5"/>
<feature type="region of interest" description="Disordered" evidence="29">
    <location>
        <begin position="165"/>
        <end position="185"/>
    </location>
</feature>
<dbReference type="PANTHER" id="PTHR45723">
    <property type="entry name" value="SERINE/THREONINE-PROTEIN KINASE RIO1"/>
    <property type="match status" value="1"/>
</dbReference>
<dbReference type="GO" id="GO:0005737">
    <property type="term" value="C:cytoplasm"/>
    <property type="evidence" value="ECO:0007669"/>
    <property type="project" value="UniProtKB-SubCell"/>
</dbReference>
<dbReference type="Gene3D" id="3.30.200.20">
    <property type="entry name" value="Phosphorylase Kinase, domain 1"/>
    <property type="match status" value="1"/>
</dbReference>
<evidence type="ECO:0000256" key="10">
    <source>
        <dbReference type="ARBA" id="ARBA00022553"/>
    </source>
</evidence>
<evidence type="ECO:0000256" key="21">
    <source>
        <dbReference type="ARBA" id="ARBA00023163"/>
    </source>
</evidence>
<keyword evidence="8" id="KW-0690">Ribosome biogenesis</keyword>
<evidence type="ECO:0000256" key="5">
    <source>
        <dbReference type="ARBA" id="ARBA00012513"/>
    </source>
</evidence>
<keyword evidence="28" id="KW-0175">Coiled coil</keyword>
<dbReference type="Proteomes" id="UP000549394">
    <property type="component" value="Unassembled WGS sequence"/>
</dbReference>
<keyword evidence="7" id="KW-0678">Repressor</keyword>
<keyword evidence="12" id="KW-0808">Transferase</keyword>
<dbReference type="Pfam" id="PF01163">
    <property type="entry name" value="RIO1"/>
    <property type="match status" value="1"/>
</dbReference>
<keyword evidence="6" id="KW-0963">Cytoplasm</keyword>
<sequence>MERDDDTSSSDIESSGWQDDASEQVSNGEDTEDASETEDPKVEYEFTEMKEQMYQQKLAMLKRQLQQLEEGTLPEYVRKLRKIDQAYQERLELTEVARELEMDQIEAEYRMEMDRAQTEYDDGVFQLRVNLLHEWEEKKKNLEMEKQSLELLSDNVEIKPIATRKLRRRPNDPVPQNSDKRKKITPGQVNTLLEEKQIAEDLKLLNKLSGNYNKTKPHQYSQLSSNAGFSDHGHIFDARIDEGKLYYDKKCFQRAQSVFVETKEGGRVPGVITAISNQDVWVKKQTEQNKMRINIVHLQKENIQSPPAKGWGAVPKAPNCSFKEVMSEELALELEKTAINSATNEKDDLVWIDSENNDTTSDELLARLLQKQFDDEQNDIISRLDNKYNGQSKITISHDKYKVKVDELDDSSDDYEDFPLWHEKDKVERTPQFNKSGVSGKGTNMITKHDADLCATKNAAKMDHFPPGMGIGDRTGVKLPNHVFNSLKVHSMSENKKANRLHEKKEHSTAEMAVDERTRLILFKLVNAGWLEELRGLLSTGKESVVLHAIGGKIEETVIPSQCAVKVFKTTLSDFKNRAIYVKGDVRFFKDEFKKQNPRKILKIWADKEAANLKRLAHNNIPCPSFVTLKKHVLVMSFIGSDEGVPAPTLKDAKLTGSDADLAWEQVSKYLEIMYRNCKIVHADLSSYNLLWKDKTVFVIDVGQAVEILHPLAHQFLLRDCQNVIKFFKGLGVDDLPSPYELFNAVTELDLKGEGEEFLQQIQEYEKSEENLRLGVSNKNFAFDFFFDKENKS</sequence>
<evidence type="ECO:0000256" key="9">
    <source>
        <dbReference type="ARBA" id="ARBA00022527"/>
    </source>
</evidence>
<comment type="caution">
    <text evidence="31">The sequence shown here is derived from an EMBL/GenBank/DDBJ whole genome shotgun (WGS) entry which is preliminary data.</text>
</comment>
<keyword evidence="17" id="KW-0460">Magnesium</keyword>
<evidence type="ECO:0000256" key="12">
    <source>
        <dbReference type="ARBA" id="ARBA00022679"/>
    </source>
</evidence>
<evidence type="ECO:0000256" key="29">
    <source>
        <dbReference type="SAM" id="MobiDB-lite"/>
    </source>
</evidence>
<evidence type="ECO:0000256" key="11">
    <source>
        <dbReference type="ARBA" id="ARBA00022588"/>
    </source>
</evidence>
<reference evidence="31 32" key="1">
    <citation type="submission" date="2020-08" db="EMBL/GenBank/DDBJ databases">
        <authorList>
            <person name="Hejnol A."/>
        </authorList>
    </citation>
    <scope>NUCLEOTIDE SEQUENCE [LARGE SCALE GENOMIC DNA]</scope>
</reference>
<dbReference type="InterPro" id="IPR011009">
    <property type="entry name" value="Kinase-like_dom_sf"/>
</dbReference>
<evidence type="ECO:0000256" key="2">
    <source>
        <dbReference type="ARBA" id="ARBA00004123"/>
    </source>
</evidence>
<evidence type="ECO:0000256" key="15">
    <source>
        <dbReference type="ARBA" id="ARBA00022777"/>
    </source>
</evidence>
<dbReference type="EMBL" id="CAJFCJ010000022">
    <property type="protein sequence ID" value="CAD5124598.1"/>
    <property type="molecule type" value="Genomic_DNA"/>
</dbReference>
<accession>A0A7I8W8Z4</accession>
<evidence type="ECO:0000256" key="24">
    <source>
        <dbReference type="ARBA" id="ARBA00048679"/>
    </source>
</evidence>
<dbReference type="Pfam" id="PF08598">
    <property type="entry name" value="Sds3"/>
    <property type="match status" value="1"/>
</dbReference>
<proteinExistence type="inferred from homology"/>
<evidence type="ECO:0000256" key="27">
    <source>
        <dbReference type="ARBA" id="ARBA00076006"/>
    </source>
</evidence>
<dbReference type="GO" id="GO:0010468">
    <property type="term" value="P:regulation of gene expression"/>
    <property type="evidence" value="ECO:0007669"/>
    <property type="project" value="UniProtKB-ARBA"/>
</dbReference>
<evidence type="ECO:0000256" key="19">
    <source>
        <dbReference type="ARBA" id="ARBA00023015"/>
    </source>
</evidence>
<dbReference type="GO" id="GO:0051607">
    <property type="term" value="P:defense response to virus"/>
    <property type="evidence" value="ECO:0007669"/>
    <property type="project" value="UniProtKB-KW"/>
</dbReference>
<evidence type="ECO:0000256" key="23">
    <source>
        <dbReference type="ARBA" id="ARBA00047899"/>
    </source>
</evidence>
<dbReference type="OrthoDB" id="205248at2759"/>
<feature type="coiled-coil region" evidence="28">
    <location>
        <begin position="132"/>
        <end position="159"/>
    </location>
</feature>
<evidence type="ECO:0000256" key="16">
    <source>
        <dbReference type="ARBA" id="ARBA00022840"/>
    </source>
</evidence>
<dbReference type="SUPFAM" id="SSF56112">
    <property type="entry name" value="Protein kinase-like (PK-like)"/>
    <property type="match status" value="1"/>
</dbReference>
<keyword evidence="13" id="KW-0479">Metal-binding</keyword>
<feature type="region of interest" description="Disordered" evidence="29">
    <location>
        <begin position="1"/>
        <end position="44"/>
    </location>
</feature>
<dbReference type="GO" id="GO:0005654">
    <property type="term" value="C:nucleoplasm"/>
    <property type="evidence" value="ECO:0007669"/>
    <property type="project" value="UniProtKB-ARBA"/>
</dbReference>
<keyword evidence="22" id="KW-0539">Nucleus</keyword>
<feature type="domain" description="RIO kinase" evidence="30">
    <location>
        <begin position="503"/>
        <end position="748"/>
    </location>
</feature>
<evidence type="ECO:0000256" key="3">
    <source>
        <dbReference type="ARBA" id="ARBA00004496"/>
    </source>
</evidence>
<evidence type="ECO:0000313" key="32">
    <source>
        <dbReference type="Proteomes" id="UP000549394"/>
    </source>
</evidence>
<comment type="catalytic activity">
    <reaction evidence="24">
        <text>L-seryl-[protein] + ATP = O-phospho-L-seryl-[protein] + ADP + H(+)</text>
        <dbReference type="Rhea" id="RHEA:17989"/>
        <dbReference type="Rhea" id="RHEA-COMP:9863"/>
        <dbReference type="Rhea" id="RHEA-COMP:11604"/>
        <dbReference type="ChEBI" id="CHEBI:15378"/>
        <dbReference type="ChEBI" id="CHEBI:29999"/>
        <dbReference type="ChEBI" id="CHEBI:30616"/>
        <dbReference type="ChEBI" id="CHEBI:83421"/>
        <dbReference type="ChEBI" id="CHEBI:456216"/>
        <dbReference type="EC" id="2.7.11.1"/>
    </reaction>
</comment>
<evidence type="ECO:0000256" key="22">
    <source>
        <dbReference type="ARBA" id="ARBA00023242"/>
    </source>
</evidence>
<evidence type="ECO:0000256" key="13">
    <source>
        <dbReference type="ARBA" id="ARBA00022723"/>
    </source>
</evidence>
<dbReference type="GO" id="GO:0042254">
    <property type="term" value="P:ribosome biogenesis"/>
    <property type="evidence" value="ECO:0007669"/>
    <property type="project" value="UniProtKB-KW"/>
</dbReference>
<comment type="catalytic activity">
    <reaction evidence="23">
        <text>L-threonyl-[protein] + ATP = O-phospho-L-threonyl-[protein] + ADP + H(+)</text>
        <dbReference type="Rhea" id="RHEA:46608"/>
        <dbReference type="Rhea" id="RHEA-COMP:11060"/>
        <dbReference type="Rhea" id="RHEA-COMP:11605"/>
        <dbReference type="ChEBI" id="CHEBI:15378"/>
        <dbReference type="ChEBI" id="CHEBI:30013"/>
        <dbReference type="ChEBI" id="CHEBI:30616"/>
        <dbReference type="ChEBI" id="CHEBI:61977"/>
        <dbReference type="ChEBI" id="CHEBI:456216"/>
        <dbReference type="EC" id="2.7.11.1"/>
    </reaction>
</comment>
<evidence type="ECO:0000256" key="6">
    <source>
        <dbReference type="ARBA" id="ARBA00022490"/>
    </source>
</evidence>
<dbReference type="InterPro" id="IPR018934">
    <property type="entry name" value="RIO_dom"/>
</dbReference>
<evidence type="ECO:0000256" key="1">
    <source>
        <dbReference type="ARBA" id="ARBA00001946"/>
    </source>
</evidence>
<evidence type="ECO:0000256" key="25">
    <source>
        <dbReference type="ARBA" id="ARBA00064322"/>
    </source>
</evidence>
<evidence type="ECO:0000256" key="8">
    <source>
        <dbReference type="ARBA" id="ARBA00022517"/>
    </source>
</evidence>
<comment type="similarity">
    <text evidence="4">Belongs to the protein kinase superfamily. RIO-type Ser/Thr kinase family.</text>
</comment>
<comment type="cofactor">
    <cofactor evidence="1">
        <name>Mg(2+)</name>
        <dbReference type="ChEBI" id="CHEBI:18420"/>
    </cofactor>
</comment>
<organism evidence="31 32">
    <name type="scientific">Dimorphilus gyrociliatus</name>
    <dbReference type="NCBI Taxonomy" id="2664684"/>
    <lineage>
        <taxon>Eukaryota</taxon>
        <taxon>Metazoa</taxon>
        <taxon>Spiralia</taxon>
        <taxon>Lophotrochozoa</taxon>
        <taxon>Annelida</taxon>
        <taxon>Polychaeta</taxon>
        <taxon>Polychaeta incertae sedis</taxon>
        <taxon>Dinophilidae</taxon>
        <taxon>Dimorphilus</taxon>
    </lineage>
</organism>
<keyword evidence="18" id="KW-0391">Immunity</keyword>
<evidence type="ECO:0000256" key="20">
    <source>
        <dbReference type="ARBA" id="ARBA00023118"/>
    </source>
</evidence>
<comment type="subunit">
    <text evidence="25">Interacts with CASP10. Interacts with IRF3; RIOK3 probably mediates the interaction of TBK1 with IRF3. Associated with 40S pre-ribosomal particles.</text>
</comment>
<keyword evidence="19" id="KW-0805">Transcription regulation</keyword>
<dbReference type="InterPro" id="IPR013907">
    <property type="entry name" value="Sds3"/>
</dbReference>
<evidence type="ECO:0000256" key="4">
    <source>
        <dbReference type="ARBA" id="ARBA00009196"/>
    </source>
</evidence>
<name>A0A7I8W8Z4_9ANNE</name>
<keyword evidence="14" id="KW-0547">Nucleotide-binding</keyword>
<evidence type="ECO:0000256" key="28">
    <source>
        <dbReference type="SAM" id="Coils"/>
    </source>
</evidence>
<keyword evidence="16" id="KW-0067">ATP-binding</keyword>
<dbReference type="SMART" id="SM01401">
    <property type="entry name" value="Sds3"/>
    <property type="match status" value="1"/>
</dbReference>
<evidence type="ECO:0000259" key="30">
    <source>
        <dbReference type="SMART" id="SM00090"/>
    </source>
</evidence>
<evidence type="ECO:0000256" key="26">
    <source>
        <dbReference type="ARBA" id="ARBA00068351"/>
    </source>
</evidence>
<dbReference type="InterPro" id="IPR051272">
    <property type="entry name" value="RIO-type_Ser/Thr_kinase"/>
</dbReference>
<keyword evidence="11" id="KW-0399">Innate immunity</keyword>
<gene>
    <name evidence="31" type="ORF">DGYR_LOCUS12116</name>
</gene>
<keyword evidence="21" id="KW-0804">Transcription</keyword>